<dbReference type="GO" id="GO:0003680">
    <property type="term" value="F:minor groove of adenine-thymine-rich DNA binding"/>
    <property type="evidence" value="ECO:0007669"/>
    <property type="project" value="UniProtKB-UniRule"/>
</dbReference>
<keyword evidence="1 4" id="KW-0805">Transcription regulation</keyword>
<dbReference type="InterPro" id="IPR005175">
    <property type="entry name" value="PPC_dom"/>
</dbReference>
<dbReference type="PANTHER" id="PTHR31500:SF96">
    <property type="entry name" value="AT-HOOK MOTIF NUCLEAR-LOCALIZED PROTEIN 7"/>
    <property type="match status" value="1"/>
</dbReference>
<comment type="domain">
    <text evidence="4">The PPC domain mediates interactions between AHL proteins.</text>
</comment>
<keyword evidence="4" id="KW-0539">Nucleus</keyword>
<feature type="domain" description="PPC" evidence="6">
    <location>
        <begin position="177"/>
        <end position="319"/>
    </location>
</feature>
<feature type="compositionally biased region" description="Low complexity" evidence="5">
    <location>
        <begin position="65"/>
        <end position="74"/>
    </location>
</feature>
<feature type="region of interest" description="Disordered" evidence="5">
    <location>
        <begin position="351"/>
        <end position="370"/>
    </location>
</feature>
<comment type="function">
    <text evidence="4">Transcription factor that specifically binds AT-rich DNA sequences related to the nuclear matrix attachment regions (MARs).</text>
</comment>
<name>A0AAW2RHI7_9LAMI</name>
<proteinExistence type="predicted"/>
<reference evidence="7" key="2">
    <citation type="journal article" date="2024" name="Plant">
        <title>Genomic evolution and insights into agronomic trait innovations of Sesamum species.</title>
        <authorList>
            <person name="Miao H."/>
            <person name="Wang L."/>
            <person name="Qu L."/>
            <person name="Liu H."/>
            <person name="Sun Y."/>
            <person name="Le M."/>
            <person name="Wang Q."/>
            <person name="Wei S."/>
            <person name="Zheng Y."/>
            <person name="Lin W."/>
            <person name="Duan Y."/>
            <person name="Cao H."/>
            <person name="Xiong S."/>
            <person name="Wang X."/>
            <person name="Wei L."/>
            <person name="Li C."/>
            <person name="Ma Q."/>
            <person name="Ju M."/>
            <person name="Zhao R."/>
            <person name="Li G."/>
            <person name="Mu C."/>
            <person name="Tian Q."/>
            <person name="Mei H."/>
            <person name="Zhang T."/>
            <person name="Gao T."/>
            <person name="Zhang H."/>
        </authorList>
    </citation>
    <scope>NUCLEOTIDE SEQUENCE</scope>
    <source>
        <strain evidence="7">G01</strain>
    </source>
</reference>
<evidence type="ECO:0000256" key="4">
    <source>
        <dbReference type="RuleBase" id="RU367031"/>
    </source>
</evidence>
<evidence type="ECO:0000256" key="5">
    <source>
        <dbReference type="SAM" id="MobiDB-lite"/>
    </source>
</evidence>
<keyword evidence="2 4" id="KW-0238">DNA-binding</keyword>
<dbReference type="Pfam" id="PF03479">
    <property type="entry name" value="PCC"/>
    <property type="match status" value="1"/>
</dbReference>
<dbReference type="Gene3D" id="3.30.1330.80">
    <property type="entry name" value="Hypothetical protein, similar to alpha- acetolactate decarboxylase, domain 2"/>
    <property type="match status" value="1"/>
</dbReference>
<sequence>MDTGKAMASGVTVIVPGAPSTYHMAPRIENSELGTTQMSSPLMTSGSERKKRGRPRKYKPDESSSRTFSSVQVSSSAPLASGKAYAEEDKLNVARLMSSEKKHKSKIGTEKLDQSELEFTLFITNLSLSGHERNLITSRRHRKVLFSQAFESKVTFFDALDLYLLSRALFVVEMIGLIALRFKFFATCDYCQDISTKIMEFSREGPRAVCIISGSGTVSTLTIRHPSSSGGITTYEGLFEILSFSGSFTPMEMPDPKFGTSGRMSITLSGADGRVVGGLIAGLTLAASPVKVVVASFLLGSPQELKPKKHFTVDALGPNGASASNAEKRSSDNIQGPGYSISDNPTNWAAMQNAERSRKSKADINISLQG</sequence>
<evidence type="ECO:0000256" key="2">
    <source>
        <dbReference type="ARBA" id="ARBA00023125"/>
    </source>
</evidence>
<keyword evidence="3 4" id="KW-0804">Transcription</keyword>
<evidence type="ECO:0000259" key="6">
    <source>
        <dbReference type="PROSITE" id="PS51742"/>
    </source>
</evidence>
<dbReference type="PROSITE" id="PS51742">
    <property type="entry name" value="PPC"/>
    <property type="match status" value="1"/>
</dbReference>
<feature type="region of interest" description="Disordered" evidence="5">
    <location>
        <begin position="28"/>
        <end position="74"/>
    </location>
</feature>
<dbReference type="SUPFAM" id="SSF117856">
    <property type="entry name" value="AF0104/ALDC/Ptd012-like"/>
    <property type="match status" value="1"/>
</dbReference>
<feature type="region of interest" description="Disordered" evidence="5">
    <location>
        <begin position="316"/>
        <end position="346"/>
    </location>
</feature>
<comment type="subcellular location">
    <subcellularLocation>
        <location evidence="4">Nucleus</location>
    </subcellularLocation>
</comment>
<evidence type="ECO:0000256" key="3">
    <source>
        <dbReference type="ARBA" id="ARBA00023163"/>
    </source>
</evidence>
<feature type="compositionally biased region" description="Polar residues" evidence="5">
    <location>
        <begin position="32"/>
        <end position="46"/>
    </location>
</feature>
<organism evidence="7">
    <name type="scientific">Sesamum angustifolium</name>
    <dbReference type="NCBI Taxonomy" id="2727405"/>
    <lineage>
        <taxon>Eukaryota</taxon>
        <taxon>Viridiplantae</taxon>
        <taxon>Streptophyta</taxon>
        <taxon>Embryophyta</taxon>
        <taxon>Tracheophyta</taxon>
        <taxon>Spermatophyta</taxon>
        <taxon>Magnoliopsida</taxon>
        <taxon>eudicotyledons</taxon>
        <taxon>Gunneridae</taxon>
        <taxon>Pentapetalae</taxon>
        <taxon>asterids</taxon>
        <taxon>lamiids</taxon>
        <taxon>Lamiales</taxon>
        <taxon>Pedaliaceae</taxon>
        <taxon>Sesamum</taxon>
    </lineage>
</organism>
<dbReference type="EMBL" id="JACGWK010000001">
    <property type="protein sequence ID" value="KAL0379652.1"/>
    <property type="molecule type" value="Genomic_DNA"/>
</dbReference>
<comment type="caution">
    <text evidence="7">The sequence shown here is derived from an EMBL/GenBank/DDBJ whole genome shotgun (WGS) entry which is preliminary data.</text>
</comment>
<dbReference type="InterPro" id="IPR039605">
    <property type="entry name" value="AHL"/>
</dbReference>
<dbReference type="GO" id="GO:0005634">
    <property type="term" value="C:nucleus"/>
    <property type="evidence" value="ECO:0007669"/>
    <property type="project" value="UniProtKB-SubCell"/>
</dbReference>
<gene>
    <name evidence="7" type="ORF">Sangu_0029500</name>
</gene>
<accession>A0AAW2RHI7</accession>
<dbReference type="CDD" id="cd11378">
    <property type="entry name" value="DUF296"/>
    <property type="match status" value="1"/>
</dbReference>
<evidence type="ECO:0000256" key="1">
    <source>
        <dbReference type="ARBA" id="ARBA00023015"/>
    </source>
</evidence>
<dbReference type="PANTHER" id="PTHR31500">
    <property type="entry name" value="AT-HOOK MOTIF NUCLEAR-LOCALIZED PROTEIN 9"/>
    <property type="match status" value="1"/>
</dbReference>
<protein>
    <recommendedName>
        <fullName evidence="4">AT-hook motif nuclear-localized protein</fullName>
    </recommendedName>
</protein>
<evidence type="ECO:0000313" key="7">
    <source>
        <dbReference type="EMBL" id="KAL0379652.1"/>
    </source>
</evidence>
<reference evidence="7" key="1">
    <citation type="submission" date="2020-06" db="EMBL/GenBank/DDBJ databases">
        <authorList>
            <person name="Li T."/>
            <person name="Hu X."/>
            <person name="Zhang T."/>
            <person name="Song X."/>
            <person name="Zhang H."/>
            <person name="Dai N."/>
            <person name="Sheng W."/>
            <person name="Hou X."/>
            <person name="Wei L."/>
        </authorList>
    </citation>
    <scope>NUCLEOTIDE SEQUENCE</scope>
    <source>
        <strain evidence="7">G01</strain>
        <tissue evidence="7">Leaf</tissue>
    </source>
</reference>
<dbReference type="AlphaFoldDB" id="A0AAW2RHI7"/>